<evidence type="ECO:0000313" key="7">
    <source>
        <dbReference type="Proteomes" id="UP000612362"/>
    </source>
</evidence>
<comment type="caution">
    <text evidence="6">The sequence shown here is derived from an EMBL/GenBank/DDBJ whole genome shotgun (WGS) entry which is preliminary data.</text>
</comment>
<organism evidence="6 7">
    <name type="scientific">Ktedonospora formicarum</name>
    <dbReference type="NCBI Taxonomy" id="2778364"/>
    <lineage>
        <taxon>Bacteria</taxon>
        <taxon>Bacillati</taxon>
        <taxon>Chloroflexota</taxon>
        <taxon>Ktedonobacteria</taxon>
        <taxon>Ktedonobacterales</taxon>
        <taxon>Ktedonobacteraceae</taxon>
        <taxon>Ktedonospora</taxon>
    </lineage>
</organism>
<accession>A0A8J3I8D0</accession>
<evidence type="ECO:0000259" key="5">
    <source>
        <dbReference type="Pfam" id="PF00149"/>
    </source>
</evidence>
<proteinExistence type="inferred from homology"/>
<evidence type="ECO:0000256" key="1">
    <source>
        <dbReference type="ARBA" id="ARBA00022723"/>
    </source>
</evidence>
<dbReference type="InterPro" id="IPR004843">
    <property type="entry name" value="Calcineurin-like_PHP"/>
</dbReference>
<keyword evidence="7" id="KW-1185">Reference proteome</keyword>
<dbReference type="PANTHER" id="PTHR42988:SF2">
    <property type="entry name" value="CYCLIC NUCLEOTIDE PHOSPHODIESTERASE CBUA0032-RELATED"/>
    <property type="match status" value="1"/>
</dbReference>
<dbReference type="Proteomes" id="UP000612362">
    <property type="component" value="Unassembled WGS sequence"/>
</dbReference>
<feature type="domain" description="Calcineurin-like phosphoesterase" evidence="5">
    <location>
        <begin position="4"/>
        <end position="210"/>
    </location>
</feature>
<dbReference type="GO" id="GO:0016787">
    <property type="term" value="F:hydrolase activity"/>
    <property type="evidence" value="ECO:0007669"/>
    <property type="project" value="UniProtKB-KW"/>
</dbReference>
<evidence type="ECO:0000313" key="6">
    <source>
        <dbReference type="EMBL" id="GHO49336.1"/>
    </source>
</evidence>
<dbReference type="EMBL" id="BNJF01000005">
    <property type="protein sequence ID" value="GHO49336.1"/>
    <property type="molecule type" value="Genomic_DNA"/>
</dbReference>
<sequence length="265" mass="29889">MTFSFVQITDHHIGETEEELLDGYATASNLRAVLRHISEHIADRIDFILTSGDLVNEPSEVSYANFAQILGLQMGQVAPGPAHITTEGLHNVPLYLLPGNHDDRYYYYRHLFQQQSQTFLQNASFQHKGIQFLCLDWGPQGQGIARPEMLDFLARGLKNGEPTILLTHHHLVPVGGRFQDSFLPEQNETFWELVNGHNNILGIFSGHAHVTYERVVGNIPIFGLRSTAPQATLDDKPTVCMLPPHYRLVTVHENMVTTRLFEVAL</sequence>
<dbReference type="RefSeq" id="WP_220198473.1">
    <property type="nucleotide sequence ID" value="NZ_BNJF01000005.1"/>
</dbReference>
<evidence type="ECO:0000256" key="3">
    <source>
        <dbReference type="ARBA" id="ARBA00023004"/>
    </source>
</evidence>
<protein>
    <submittedName>
        <fullName evidence="6">3',5'-cyclic adenosine monophosphate phosphodiesterase CpdA</fullName>
    </submittedName>
</protein>
<dbReference type="AlphaFoldDB" id="A0A8J3I8D0"/>
<name>A0A8J3I8D0_9CHLR</name>
<reference evidence="6" key="1">
    <citation type="submission" date="2020-10" db="EMBL/GenBank/DDBJ databases">
        <title>Taxonomic study of unclassified bacteria belonging to the class Ktedonobacteria.</title>
        <authorList>
            <person name="Yabe S."/>
            <person name="Wang C.M."/>
            <person name="Zheng Y."/>
            <person name="Sakai Y."/>
            <person name="Cavaletti L."/>
            <person name="Monciardini P."/>
            <person name="Donadio S."/>
        </authorList>
    </citation>
    <scope>NUCLEOTIDE SEQUENCE</scope>
    <source>
        <strain evidence="6">SOSP1-1</strain>
    </source>
</reference>
<comment type="similarity">
    <text evidence="4">Belongs to the cyclic nucleotide phosphodiesterase class-III family.</text>
</comment>
<keyword evidence="1" id="KW-0479">Metal-binding</keyword>
<dbReference type="GO" id="GO:0046872">
    <property type="term" value="F:metal ion binding"/>
    <property type="evidence" value="ECO:0007669"/>
    <property type="project" value="UniProtKB-KW"/>
</dbReference>
<evidence type="ECO:0000256" key="4">
    <source>
        <dbReference type="ARBA" id="ARBA00025742"/>
    </source>
</evidence>
<dbReference type="SUPFAM" id="SSF56300">
    <property type="entry name" value="Metallo-dependent phosphatases"/>
    <property type="match status" value="1"/>
</dbReference>
<keyword evidence="2" id="KW-0378">Hydrolase</keyword>
<dbReference type="InterPro" id="IPR050884">
    <property type="entry name" value="CNP_phosphodiesterase-III"/>
</dbReference>
<dbReference type="Gene3D" id="3.60.21.10">
    <property type="match status" value="1"/>
</dbReference>
<dbReference type="Pfam" id="PF00149">
    <property type="entry name" value="Metallophos"/>
    <property type="match status" value="1"/>
</dbReference>
<gene>
    <name evidence="6" type="primary">cpdA</name>
    <name evidence="6" type="ORF">KSX_74990</name>
</gene>
<dbReference type="InterPro" id="IPR029052">
    <property type="entry name" value="Metallo-depent_PP-like"/>
</dbReference>
<evidence type="ECO:0000256" key="2">
    <source>
        <dbReference type="ARBA" id="ARBA00022801"/>
    </source>
</evidence>
<dbReference type="PANTHER" id="PTHR42988">
    <property type="entry name" value="PHOSPHOHYDROLASE"/>
    <property type="match status" value="1"/>
</dbReference>
<keyword evidence="3" id="KW-0408">Iron</keyword>